<accession>U2DR37</accession>
<protein>
    <submittedName>
        <fullName evidence="1">Uncharacterized protein</fullName>
    </submittedName>
</protein>
<name>U2DR37_9MOLU</name>
<dbReference type="AlphaFoldDB" id="U2DR37"/>
<dbReference type="InParanoid" id="U2DR37"/>
<dbReference type="RefSeq" id="WP_008825495.1">
    <property type="nucleotide sequence ID" value="NZ_AFNU02000018.1"/>
</dbReference>
<reference evidence="1 2" key="1">
    <citation type="journal article" date="2011" name="J. Bacteriol.">
        <title>Genome sequence of Haloplasma contractile, an unusual contractile bacterium from a deep-sea anoxic brine lake.</title>
        <authorList>
            <person name="Antunes A."/>
            <person name="Alam I."/>
            <person name="El Dorry H."/>
            <person name="Siam R."/>
            <person name="Robertson A."/>
            <person name="Bajic V.B."/>
            <person name="Stingl U."/>
        </authorList>
    </citation>
    <scope>NUCLEOTIDE SEQUENCE [LARGE SCALE GENOMIC DNA]</scope>
    <source>
        <strain evidence="1 2">SSD-17B</strain>
    </source>
</reference>
<gene>
    <name evidence="1" type="ORF">HLPCO_002918</name>
</gene>
<proteinExistence type="predicted"/>
<keyword evidence="2" id="KW-1185">Reference proteome</keyword>
<comment type="caution">
    <text evidence="1">The sequence shown here is derived from an EMBL/GenBank/DDBJ whole genome shotgun (WGS) entry which is preliminary data.</text>
</comment>
<evidence type="ECO:0000313" key="2">
    <source>
        <dbReference type="Proteomes" id="UP000005707"/>
    </source>
</evidence>
<reference evidence="1 2" key="2">
    <citation type="journal article" date="2013" name="PLoS ONE">
        <title>INDIGO - INtegrated Data Warehouse of MIcrobial GenOmes with Examples from the Red Sea Extremophiles.</title>
        <authorList>
            <person name="Alam I."/>
            <person name="Antunes A."/>
            <person name="Kamau A.A."/>
            <person name="Ba Alawi W."/>
            <person name="Kalkatawi M."/>
            <person name="Stingl U."/>
            <person name="Bajic V.B."/>
        </authorList>
    </citation>
    <scope>NUCLEOTIDE SEQUENCE [LARGE SCALE GENOMIC DNA]</scope>
    <source>
        <strain evidence="1 2">SSD-17B</strain>
    </source>
</reference>
<dbReference type="Proteomes" id="UP000005707">
    <property type="component" value="Unassembled WGS sequence"/>
</dbReference>
<sequence>MRRLKELEKRFLKVAYELLKQNGFKKCTGMPTSHYKMENDNIGRSIGFSVPFGEEKVITLL</sequence>
<evidence type="ECO:0000313" key="1">
    <source>
        <dbReference type="EMBL" id="ERJ11027.1"/>
    </source>
</evidence>
<dbReference type="EMBL" id="AFNU02000018">
    <property type="protein sequence ID" value="ERJ11027.1"/>
    <property type="molecule type" value="Genomic_DNA"/>
</dbReference>
<organism evidence="1 2">
    <name type="scientific">Haloplasma contractile SSD-17B</name>
    <dbReference type="NCBI Taxonomy" id="1033810"/>
    <lineage>
        <taxon>Bacteria</taxon>
        <taxon>Bacillati</taxon>
        <taxon>Mycoplasmatota</taxon>
        <taxon>Mollicutes</taxon>
        <taxon>Haloplasmatales</taxon>
        <taxon>Haloplasmataceae</taxon>
        <taxon>Haloplasma</taxon>
    </lineage>
</organism>